<dbReference type="Pfam" id="PF00520">
    <property type="entry name" value="Ion_trans"/>
    <property type="match status" value="1"/>
</dbReference>
<evidence type="ECO:0000256" key="6">
    <source>
        <dbReference type="SAM" id="Phobius"/>
    </source>
</evidence>
<evidence type="ECO:0000256" key="1">
    <source>
        <dbReference type="ARBA" id="ARBA00004141"/>
    </source>
</evidence>
<evidence type="ECO:0000256" key="4">
    <source>
        <dbReference type="ARBA" id="ARBA00023136"/>
    </source>
</evidence>
<evidence type="ECO:0000313" key="8">
    <source>
        <dbReference type="EMBL" id="STX52876.1"/>
    </source>
</evidence>
<dbReference type="Proteomes" id="UP000254794">
    <property type="component" value="Unassembled WGS sequence"/>
</dbReference>
<keyword evidence="5" id="KW-0175">Coiled coil</keyword>
<dbReference type="SUPFAM" id="SSF81324">
    <property type="entry name" value="Voltage-gated potassium channels"/>
    <property type="match status" value="1"/>
</dbReference>
<feature type="transmembrane region" description="Helical" evidence="6">
    <location>
        <begin position="12"/>
        <end position="30"/>
    </location>
</feature>
<name>A0A378JNC6_9GAMM</name>
<dbReference type="PANTHER" id="PTHR10037:SF62">
    <property type="entry name" value="SODIUM CHANNEL PROTEIN 60E"/>
    <property type="match status" value="1"/>
</dbReference>
<dbReference type="Gene3D" id="1.20.120.350">
    <property type="entry name" value="Voltage-gated potassium channels. Chain C"/>
    <property type="match status" value="1"/>
</dbReference>
<keyword evidence="2 6" id="KW-0812">Transmembrane</keyword>
<evidence type="ECO:0000259" key="7">
    <source>
        <dbReference type="Pfam" id="PF00520"/>
    </source>
</evidence>
<accession>A0A378JNC6</accession>
<dbReference type="AlphaFoldDB" id="A0A378JNC6"/>
<feature type="coiled-coil region" evidence="5">
    <location>
        <begin position="220"/>
        <end position="254"/>
    </location>
</feature>
<gene>
    <name evidence="8" type="ORF">NCTC13316_03002</name>
</gene>
<dbReference type="GO" id="GO:0005248">
    <property type="term" value="F:voltage-gated sodium channel activity"/>
    <property type="evidence" value="ECO:0007669"/>
    <property type="project" value="TreeGrafter"/>
</dbReference>
<comment type="subcellular location">
    <subcellularLocation>
        <location evidence="1">Membrane</location>
        <topology evidence="1">Multi-pass membrane protein</topology>
    </subcellularLocation>
</comment>
<feature type="domain" description="Ion transport" evidence="7">
    <location>
        <begin position="10"/>
        <end position="224"/>
    </location>
</feature>
<feature type="transmembrane region" description="Helical" evidence="6">
    <location>
        <begin position="193"/>
        <end position="216"/>
    </location>
</feature>
<dbReference type="PANTHER" id="PTHR10037">
    <property type="entry name" value="VOLTAGE-GATED CATION CHANNEL CALCIUM AND SODIUM"/>
    <property type="match status" value="1"/>
</dbReference>
<evidence type="ECO:0000313" key="9">
    <source>
        <dbReference type="Proteomes" id="UP000254794"/>
    </source>
</evidence>
<dbReference type="GO" id="GO:0001518">
    <property type="term" value="C:voltage-gated sodium channel complex"/>
    <property type="evidence" value="ECO:0007669"/>
    <property type="project" value="TreeGrafter"/>
</dbReference>
<keyword evidence="3 6" id="KW-1133">Transmembrane helix</keyword>
<dbReference type="InterPro" id="IPR027359">
    <property type="entry name" value="Volt_channel_dom_sf"/>
</dbReference>
<dbReference type="InterPro" id="IPR043203">
    <property type="entry name" value="VGCC_Ca_Na"/>
</dbReference>
<proteinExistence type="predicted"/>
<organism evidence="8 9">
    <name type="scientific">Legionella busanensis</name>
    <dbReference type="NCBI Taxonomy" id="190655"/>
    <lineage>
        <taxon>Bacteria</taxon>
        <taxon>Pseudomonadati</taxon>
        <taxon>Pseudomonadota</taxon>
        <taxon>Gammaproteobacteria</taxon>
        <taxon>Legionellales</taxon>
        <taxon>Legionellaceae</taxon>
        <taxon>Legionella</taxon>
    </lineage>
</organism>
<protein>
    <submittedName>
        <fullName evidence="8">Ion transport protein</fullName>
    </submittedName>
</protein>
<keyword evidence="4 6" id="KW-0472">Membrane</keyword>
<sequence length="258" mass="29791">MDNLRTMVNSRWFYNFIIILIVLNAIVLGLETYPTITQKYGPLLTFLDNTFTTLFVIELSLEMLALRKKFFTNPWHLFDLIVVSVSLIPAGQAFTVLRAARVLRVLRLVSAFPSLRRVIQGLVNAIPGITSIAGILLILFYVFGVMATRLFGQNFPEYFGSLQASLFSLFQIMTMEGWPDIVRKVMEIYPYAWIFFITYILIATFSVLNLFIAVIVDAMQKQHEIDEEAEQKELQKIENLLETIYQKLENIENKNSRK</sequence>
<dbReference type="Gene3D" id="1.10.287.70">
    <property type="match status" value="1"/>
</dbReference>
<reference evidence="8 9" key="1">
    <citation type="submission" date="2018-06" db="EMBL/GenBank/DDBJ databases">
        <authorList>
            <consortium name="Pathogen Informatics"/>
            <person name="Doyle S."/>
        </authorList>
    </citation>
    <scope>NUCLEOTIDE SEQUENCE [LARGE SCALE GENOMIC DNA]</scope>
    <source>
        <strain evidence="8 9">NCTC13316</strain>
    </source>
</reference>
<evidence type="ECO:0000256" key="3">
    <source>
        <dbReference type="ARBA" id="ARBA00022989"/>
    </source>
</evidence>
<dbReference type="InterPro" id="IPR005821">
    <property type="entry name" value="Ion_trans_dom"/>
</dbReference>
<evidence type="ECO:0000256" key="2">
    <source>
        <dbReference type="ARBA" id="ARBA00022692"/>
    </source>
</evidence>
<feature type="transmembrane region" description="Helical" evidence="6">
    <location>
        <begin position="119"/>
        <end position="143"/>
    </location>
</feature>
<feature type="transmembrane region" description="Helical" evidence="6">
    <location>
        <begin position="77"/>
        <end position="99"/>
    </location>
</feature>
<dbReference type="RefSeq" id="WP_207385769.1">
    <property type="nucleotide sequence ID" value="NZ_CAAAHP010000003.1"/>
</dbReference>
<keyword evidence="9" id="KW-1185">Reference proteome</keyword>
<dbReference type="EMBL" id="UGOD01000001">
    <property type="protein sequence ID" value="STX52876.1"/>
    <property type="molecule type" value="Genomic_DNA"/>
</dbReference>
<evidence type="ECO:0000256" key="5">
    <source>
        <dbReference type="SAM" id="Coils"/>
    </source>
</evidence>